<dbReference type="AlphaFoldDB" id="F9RJA8"/>
<dbReference type="EMBL" id="AFWE01000040">
    <property type="protein sequence ID" value="EGU41036.1"/>
    <property type="molecule type" value="Genomic_DNA"/>
</dbReference>
<sequence>MSLEPTTVASKYYKLALKSNQVNSAKGENKNAGI</sequence>
<organism evidence="1 2">
    <name type="scientific">Vibrio scophthalmi LMG 19158</name>
    <dbReference type="NCBI Taxonomy" id="870967"/>
    <lineage>
        <taxon>Bacteria</taxon>
        <taxon>Pseudomonadati</taxon>
        <taxon>Pseudomonadota</taxon>
        <taxon>Gammaproteobacteria</taxon>
        <taxon>Vibrionales</taxon>
        <taxon>Vibrionaceae</taxon>
        <taxon>Vibrio</taxon>
    </lineage>
</organism>
<evidence type="ECO:0000313" key="2">
    <source>
        <dbReference type="Proteomes" id="UP000004349"/>
    </source>
</evidence>
<dbReference type="Proteomes" id="UP000004349">
    <property type="component" value="Unassembled WGS sequence"/>
</dbReference>
<accession>F9RJA8</accession>
<evidence type="ECO:0000313" key="1">
    <source>
        <dbReference type="EMBL" id="EGU41036.1"/>
    </source>
</evidence>
<reference evidence="1 2" key="1">
    <citation type="journal article" date="2012" name="Int. J. Syst. Evol. Microbiol.">
        <title>Vibrio caribbeanicus sp. nov., isolated from the marine sponge Scleritoderma cyanea.</title>
        <authorList>
            <person name="Hoffmann M."/>
            <person name="Monday S.R."/>
            <person name="Allard M.W."/>
            <person name="Strain E.A."/>
            <person name="Whittaker P."/>
            <person name="Naum M."/>
            <person name="McCarthy P.J."/>
            <person name="Lopez J.V."/>
            <person name="Fischer M."/>
            <person name="Brown E.W."/>
        </authorList>
    </citation>
    <scope>NUCLEOTIDE SEQUENCE [LARGE SCALE GENOMIC DNA]</scope>
    <source>
        <strain evidence="1 2">LMG 19158</strain>
    </source>
</reference>
<comment type="caution">
    <text evidence="1">The sequence shown here is derived from an EMBL/GenBank/DDBJ whole genome shotgun (WGS) entry which is preliminary data.</text>
</comment>
<gene>
    <name evidence="1" type="ORF">VIS19158_04296</name>
</gene>
<protein>
    <submittedName>
        <fullName evidence="1">Uncharacterized protein</fullName>
    </submittedName>
</protein>
<proteinExistence type="predicted"/>
<name>F9RJA8_9VIBR</name>